<accession>A0A6J7S053</accession>
<proteinExistence type="predicted"/>
<gene>
    <name evidence="2" type="ORF">UFOPK4150_01361</name>
</gene>
<organism evidence="2">
    <name type="scientific">freshwater metagenome</name>
    <dbReference type="NCBI Taxonomy" id="449393"/>
    <lineage>
        <taxon>unclassified sequences</taxon>
        <taxon>metagenomes</taxon>
        <taxon>ecological metagenomes</taxon>
    </lineage>
</organism>
<evidence type="ECO:0000313" key="2">
    <source>
        <dbReference type="EMBL" id="CAB5034461.1"/>
    </source>
</evidence>
<dbReference type="EMBL" id="CAFBPU010000027">
    <property type="protein sequence ID" value="CAB5034461.1"/>
    <property type="molecule type" value="Genomic_DNA"/>
</dbReference>
<name>A0A6J7S053_9ZZZZ</name>
<protein>
    <submittedName>
        <fullName evidence="2">Unannotated protein</fullName>
    </submittedName>
</protein>
<reference evidence="2" key="1">
    <citation type="submission" date="2020-05" db="EMBL/GenBank/DDBJ databases">
        <authorList>
            <person name="Chiriac C."/>
            <person name="Salcher M."/>
            <person name="Ghai R."/>
            <person name="Kavagutti S V."/>
        </authorList>
    </citation>
    <scope>NUCLEOTIDE SEQUENCE</scope>
</reference>
<sequence>MQARILERNGQAEPGATGGARPSRICSPEPIEHKRRLAGPEPDTVISNRYGNRVVVRGHRDLDRTALAVLDRVHHQIAQHPVDPTSIGLDEAEPGRQQHVDLGVLARGDHRCRVDDALHEYAQIDRGGIEDRSARIKPADLQQVGQK</sequence>
<dbReference type="AlphaFoldDB" id="A0A6J7S053"/>
<evidence type="ECO:0000256" key="1">
    <source>
        <dbReference type="SAM" id="MobiDB-lite"/>
    </source>
</evidence>
<feature type="region of interest" description="Disordered" evidence="1">
    <location>
        <begin position="1"/>
        <end position="26"/>
    </location>
</feature>